<evidence type="ECO:0000256" key="5">
    <source>
        <dbReference type="ARBA" id="ARBA00022692"/>
    </source>
</evidence>
<evidence type="ECO:0000256" key="12">
    <source>
        <dbReference type="ARBA" id="ARBA00023303"/>
    </source>
</evidence>
<sequence>MPEDKNSMKYRIWRFVTSTPFEYFIMAMIYCNTIILMIKFHGNSEFCEKILRFFNTALTAIFTVESVLKVLAFGVRNFRDSWNRSDFIVVVGSITDALITEFDGHFVSLGFLRFFRAARLTICLLTNWNTFFHLCCCLNAVMFNFAKTITQRYLVILDTTTEYSRHNNFQSYTELCYQKLTAGKLYTGLLILENYRAKKSGVEILKNSAVERPYSLFSTLADTIKAVKTDSTENSPNSPVSHKRSPIIPYDDYKINQNATKCFSDKPTVGRRLSGIISKIRSRESSINNNDPLQQIQQLLPEERSHKNLPNYPRKNRRTSNSPTDHFYRRLLKMIK</sequence>
<proteinExistence type="predicted"/>
<dbReference type="GO" id="GO:0008331">
    <property type="term" value="F:high voltage-gated calcium channel activity"/>
    <property type="evidence" value="ECO:0007669"/>
    <property type="project" value="TreeGrafter"/>
</dbReference>
<keyword evidence="5 14" id="KW-0812">Transmembrane</keyword>
<dbReference type="InterPro" id="IPR005821">
    <property type="entry name" value="Ion_trans_dom"/>
</dbReference>
<keyword evidence="11" id="KW-0325">Glycoprotein</keyword>
<keyword evidence="4" id="KW-0107">Calcium channel</keyword>
<dbReference type="GO" id="GO:0098703">
    <property type="term" value="P:calcium ion import across plasma membrane"/>
    <property type="evidence" value="ECO:0007669"/>
    <property type="project" value="TreeGrafter"/>
</dbReference>
<dbReference type="GO" id="GO:0045202">
    <property type="term" value="C:synapse"/>
    <property type="evidence" value="ECO:0007669"/>
    <property type="project" value="GOC"/>
</dbReference>
<keyword evidence="10 14" id="KW-0472">Membrane</keyword>
<dbReference type="WBParaSite" id="maker-PairedContig_2762-snap-gene-0.3-mRNA-1">
    <property type="protein sequence ID" value="maker-PairedContig_2762-snap-gene-0.3-mRNA-1"/>
    <property type="gene ID" value="maker-PairedContig_2762-snap-gene-0.3"/>
</dbReference>
<evidence type="ECO:0000256" key="14">
    <source>
        <dbReference type="SAM" id="Phobius"/>
    </source>
</evidence>
<dbReference type="SUPFAM" id="SSF81324">
    <property type="entry name" value="Voltage-gated potassium channels"/>
    <property type="match status" value="1"/>
</dbReference>
<evidence type="ECO:0000259" key="15">
    <source>
        <dbReference type="Pfam" id="PF00520"/>
    </source>
</evidence>
<dbReference type="GO" id="GO:0005891">
    <property type="term" value="C:voltage-gated calcium channel complex"/>
    <property type="evidence" value="ECO:0007669"/>
    <property type="project" value="TreeGrafter"/>
</dbReference>
<feature type="transmembrane region" description="Helical" evidence="14">
    <location>
        <begin position="53"/>
        <end position="75"/>
    </location>
</feature>
<evidence type="ECO:0000256" key="13">
    <source>
        <dbReference type="SAM" id="MobiDB-lite"/>
    </source>
</evidence>
<reference evidence="16" key="1">
    <citation type="submission" date="2016-11" db="UniProtKB">
        <authorList>
            <consortium name="WormBaseParasite"/>
        </authorList>
    </citation>
    <scope>IDENTIFICATION</scope>
    <source>
        <strain evidence="16">pt0022</strain>
    </source>
</reference>
<organism evidence="16">
    <name type="scientific">Wuchereria bancrofti</name>
    <dbReference type="NCBI Taxonomy" id="6293"/>
    <lineage>
        <taxon>Eukaryota</taxon>
        <taxon>Metazoa</taxon>
        <taxon>Ecdysozoa</taxon>
        <taxon>Nematoda</taxon>
        <taxon>Chromadorea</taxon>
        <taxon>Rhabditida</taxon>
        <taxon>Spirurina</taxon>
        <taxon>Spiruromorpha</taxon>
        <taxon>Filarioidea</taxon>
        <taxon>Onchocercidae</taxon>
        <taxon>Wuchereria</taxon>
    </lineage>
</organism>
<keyword evidence="7" id="KW-0851">Voltage-gated channel</keyword>
<evidence type="ECO:0000256" key="4">
    <source>
        <dbReference type="ARBA" id="ARBA00022673"/>
    </source>
</evidence>
<keyword evidence="12" id="KW-0407">Ion channel</keyword>
<evidence type="ECO:0000313" key="16">
    <source>
        <dbReference type="WBParaSite" id="maker-PairedContig_2762-snap-gene-0.3-mRNA-1"/>
    </source>
</evidence>
<keyword evidence="8 14" id="KW-1133">Transmembrane helix</keyword>
<comment type="subcellular location">
    <subcellularLocation>
        <location evidence="1">Membrane</location>
        <topology evidence="1">Multi-pass membrane protein</topology>
    </subcellularLocation>
</comment>
<evidence type="ECO:0000256" key="8">
    <source>
        <dbReference type="ARBA" id="ARBA00022989"/>
    </source>
</evidence>
<keyword evidence="2" id="KW-0813">Transport</keyword>
<protein>
    <submittedName>
        <fullName evidence="16">Ion_trans domain-containing protein</fullName>
    </submittedName>
</protein>
<dbReference type="InterPro" id="IPR050599">
    <property type="entry name" value="VDCC_alpha-1_subunit"/>
</dbReference>
<dbReference type="Gene3D" id="1.20.120.350">
    <property type="entry name" value="Voltage-gated potassium channels. Chain C"/>
    <property type="match status" value="1"/>
</dbReference>
<dbReference type="PANTHER" id="PTHR45628:SF7">
    <property type="entry name" value="VOLTAGE-DEPENDENT CALCIUM CHANNEL TYPE A SUBUNIT ALPHA-1"/>
    <property type="match status" value="1"/>
</dbReference>
<name>A0A1I8EKP2_WUCBA</name>
<evidence type="ECO:0000256" key="1">
    <source>
        <dbReference type="ARBA" id="ARBA00004141"/>
    </source>
</evidence>
<feature type="region of interest" description="Disordered" evidence="13">
    <location>
        <begin position="298"/>
        <end position="325"/>
    </location>
</feature>
<keyword evidence="3" id="KW-0109">Calcium transport</keyword>
<evidence type="ECO:0000256" key="10">
    <source>
        <dbReference type="ARBA" id="ARBA00023136"/>
    </source>
</evidence>
<dbReference type="Pfam" id="PF00520">
    <property type="entry name" value="Ion_trans"/>
    <property type="match status" value="1"/>
</dbReference>
<evidence type="ECO:0000256" key="9">
    <source>
        <dbReference type="ARBA" id="ARBA00023065"/>
    </source>
</evidence>
<feature type="domain" description="Ion transport" evidence="15">
    <location>
        <begin position="19"/>
        <end position="123"/>
    </location>
</feature>
<dbReference type="GO" id="GO:0007268">
    <property type="term" value="P:chemical synaptic transmission"/>
    <property type="evidence" value="ECO:0007669"/>
    <property type="project" value="TreeGrafter"/>
</dbReference>
<evidence type="ECO:0000256" key="11">
    <source>
        <dbReference type="ARBA" id="ARBA00023180"/>
    </source>
</evidence>
<dbReference type="STRING" id="6293.A0A1I8EKP2"/>
<evidence type="ECO:0000256" key="3">
    <source>
        <dbReference type="ARBA" id="ARBA00022568"/>
    </source>
</evidence>
<dbReference type="InterPro" id="IPR027359">
    <property type="entry name" value="Volt_channel_dom_sf"/>
</dbReference>
<dbReference type="PANTHER" id="PTHR45628">
    <property type="entry name" value="VOLTAGE-DEPENDENT CALCIUM CHANNEL TYPE A SUBUNIT ALPHA-1"/>
    <property type="match status" value="1"/>
</dbReference>
<feature type="transmembrane region" description="Helical" evidence="14">
    <location>
        <begin position="21"/>
        <end position="41"/>
    </location>
</feature>
<evidence type="ECO:0000256" key="2">
    <source>
        <dbReference type="ARBA" id="ARBA00022448"/>
    </source>
</evidence>
<evidence type="ECO:0000256" key="7">
    <source>
        <dbReference type="ARBA" id="ARBA00022882"/>
    </source>
</evidence>
<evidence type="ECO:0000256" key="6">
    <source>
        <dbReference type="ARBA" id="ARBA00022837"/>
    </source>
</evidence>
<accession>A0A1I8EKP2</accession>
<keyword evidence="9" id="KW-0406">Ion transport</keyword>
<dbReference type="AlphaFoldDB" id="A0A1I8EKP2"/>
<keyword evidence="6" id="KW-0106">Calcium</keyword>